<reference evidence="3" key="1">
    <citation type="submission" date="2023-03" db="EMBL/GenBank/DDBJ databases">
        <title>Massive genome expansion in bonnet fungi (Mycena s.s.) driven by repeated elements and novel gene families across ecological guilds.</title>
        <authorList>
            <consortium name="Lawrence Berkeley National Laboratory"/>
            <person name="Harder C.B."/>
            <person name="Miyauchi S."/>
            <person name="Viragh M."/>
            <person name="Kuo A."/>
            <person name="Thoen E."/>
            <person name="Andreopoulos B."/>
            <person name="Lu D."/>
            <person name="Skrede I."/>
            <person name="Drula E."/>
            <person name="Henrissat B."/>
            <person name="Morin E."/>
            <person name="Kohler A."/>
            <person name="Barry K."/>
            <person name="LaButti K."/>
            <person name="Morin E."/>
            <person name="Salamov A."/>
            <person name="Lipzen A."/>
            <person name="Mereny Z."/>
            <person name="Hegedus B."/>
            <person name="Baldrian P."/>
            <person name="Stursova M."/>
            <person name="Weitz H."/>
            <person name="Taylor A."/>
            <person name="Grigoriev I.V."/>
            <person name="Nagy L.G."/>
            <person name="Martin F."/>
            <person name="Kauserud H."/>
        </authorList>
    </citation>
    <scope>NUCLEOTIDE SEQUENCE</scope>
    <source>
        <strain evidence="3">CBHHK002</strain>
    </source>
</reference>
<dbReference type="PANTHER" id="PTHR44329">
    <property type="entry name" value="SERINE/THREONINE-PROTEIN KINASE TNNI3K-RELATED"/>
    <property type="match status" value="1"/>
</dbReference>
<dbReference type="GO" id="GO:0005524">
    <property type="term" value="F:ATP binding"/>
    <property type="evidence" value="ECO:0007669"/>
    <property type="project" value="InterPro"/>
</dbReference>
<dbReference type="SUPFAM" id="SSF56112">
    <property type="entry name" value="Protein kinase-like (PK-like)"/>
    <property type="match status" value="1"/>
</dbReference>
<dbReference type="InterPro" id="IPR001245">
    <property type="entry name" value="Ser-Thr/Tyr_kinase_cat_dom"/>
</dbReference>
<dbReference type="InterPro" id="IPR008271">
    <property type="entry name" value="Ser/Thr_kinase_AS"/>
</dbReference>
<dbReference type="SMART" id="SM00220">
    <property type="entry name" value="S_TKc"/>
    <property type="match status" value="1"/>
</dbReference>
<evidence type="ECO:0000313" key="4">
    <source>
        <dbReference type="Proteomes" id="UP001218218"/>
    </source>
</evidence>
<dbReference type="InterPro" id="IPR051681">
    <property type="entry name" value="Ser/Thr_Kinases-Pseudokinases"/>
</dbReference>
<dbReference type="GO" id="GO:0004674">
    <property type="term" value="F:protein serine/threonine kinase activity"/>
    <property type="evidence" value="ECO:0007669"/>
    <property type="project" value="TreeGrafter"/>
</dbReference>
<dbReference type="Pfam" id="PF07714">
    <property type="entry name" value="PK_Tyr_Ser-Thr"/>
    <property type="match status" value="1"/>
</dbReference>
<protein>
    <recommendedName>
        <fullName evidence="2">Protein kinase domain-containing protein</fullName>
    </recommendedName>
</protein>
<feature type="compositionally biased region" description="Polar residues" evidence="1">
    <location>
        <begin position="9"/>
        <end position="18"/>
    </location>
</feature>
<dbReference type="AlphaFoldDB" id="A0AAD7EYF2"/>
<dbReference type="Gene3D" id="1.10.510.10">
    <property type="entry name" value="Transferase(Phosphotransferase) domain 1"/>
    <property type="match status" value="1"/>
</dbReference>
<evidence type="ECO:0000259" key="2">
    <source>
        <dbReference type="PROSITE" id="PS50011"/>
    </source>
</evidence>
<proteinExistence type="predicted"/>
<dbReference type="InterPro" id="IPR011009">
    <property type="entry name" value="Kinase-like_dom_sf"/>
</dbReference>
<dbReference type="EMBL" id="JARIHO010000010">
    <property type="protein sequence ID" value="KAJ7354450.1"/>
    <property type="molecule type" value="Genomic_DNA"/>
</dbReference>
<dbReference type="Proteomes" id="UP001218218">
    <property type="component" value="Unassembled WGS sequence"/>
</dbReference>
<dbReference type="InterPro" id="IPR000719">
    <property type="entry name" value="Prot_kinase_dom"/>
</dbReference>
<accession>A0AAD7EYF2</accession>
<evidence type="ECO:0000313" key="3">
    <source>
        <dbReference type="EMBL" id="KAJ7354450.1"/>
    </source>
</evidence>
<comment type="caution">
    <text evidence="3">The sequence shown here is derived from an EMBL/GenBank/DDBJ whole genome shotgun (WGS) entry which is preliminary data.</text>
</comment>
<dbReference type="PANTHER" id="PTHR44329:SF214">
    <property type="entry name" value="PROTEIN KINASE DOMAIN-CONTAINING PROTEIN"/>
    <property type="match status" value="1"/>
</dbReference>
<feature type="region of interest" description="Disordered" evidence="1">
    <location>
        <begin position="1"/>
        <end position="68"/>
    </location>
</feature>
<feature type="domain" description="Protein kinase" evidence="2">
    <location>
        <begin position="758"/>
        <end position="1033"/>
    </location>
</feature>
<evidence type="ECO:0000256" key="1">
    <source>
        <dbReference type="SAM" id="MobiDB-lite"/>
    </source>
</evidence>
<dbReference type="PROSITE" id="PS00108">
    <property type="entry name" value="PROTEIN_KINASE_ST"/>
    <property type="match status" value="1"/>
</dbReference>
<sequence length="1087" mass="123631">MPIHELPSSPDTADSISLPTLDPPDTESHLNGSTSEAGCRVSRRLGTVWRGAETPRSERPRSGRIQRISRIGRLRRGSAAARPLDSGDSSLSDQDLSDVVDLIDIIGSSPPDLEAAGSGPIELNSGSDSDEELSIYARHGLIDPDNGDDVNCLNCFAAYSAVELWTVDMRLTLLWCLAYEARFRRRGPALELWLAIIEGTRDRVDWGMWEDGDESWLRNMIIQHQMTHRFRVPTLKLSTSDWILARDALERRIRRPKPSTPSPRKAWSTEHRVLRIAWCTVTDGVPAVGGRYLDLMQPIDCWTYFTCPFRYSYDRDMKLRLHSQPQCSFSSCKVGVWQWFKTAIIDYDLAQVRDVMDCCDSCISRALSAIQPKQPTKQVPEPAVWPVILWVAFQLQTKESSPASKAMTLDTLLAIIQSNSDEHLGLWSWDDTDEQMLRQNLISPSQPSSSWIDHYPSSWQTYIAQLSSNDWAKLEALTRTSSRPPLASLEYDSIIRVGAIILWIASNSDSTDINISPLEIFVLGNQDIEKHEFLRCLLKRRIPSRANHYELHLGPEAVDWYHPRTWLDRNSEQLRSTVLSDPDAMALIHVVENMYMIYYVARALPLRFMSSVFACLLRKFRGDARLDEFRSWINIWKTWDTNTCLINFRSVLATTFEFSKLIEERDLPMSLINVVILTDIRCICAQFTDILRDRGVAYHNFLKAQNDDAQKLLDLLQDLLDYPLLDSRVRPVILKTLLELSTKSGRHPRCFALSDRLQLADHPVAAGSFGDVWKGEIRGETVSVKIMRVYQEADVEALLKEFHREALIWRQLSHPNLLPFFGAYYLEGTKNQLCLVSPWMENRDVARYLKGDPEGVNRLSLILDVALGLDSLHALKLVHGDLKAINVLVTRSGRAVLADFGLSSVTDSKALFSTSTAKGGGTMRWQAPELFRGNSNSFASDMYAFACVSYEIFTGAVPFHELSADVAVMYKVMQGDRPQRSSRIPDEVWNLMQECWKENPEERPSSEHVLFRLRDRPIGAVPTNTVSDWDPWYTSKFRSSLEEHTLFLSCGKIDDWLRFTRSENSHETRLTETIFSARSAMHLAGSS</sequence>
<keyword evidence="4" id="KW-1185">Reference proteome</keyword>
<dbReference type="PROSITE" id="PS50011">
    <property type="entry name" value="PROTEIN_KINASE_DOM"/>
    <property type="match status" value="1"/>
</dbReference>
<name>A0AAD7EYF2_9AGAR</name>
<gene>
    <name evidence="3" type="ORF">DFH08DRAFT_45147</name>
</gene>
<organism evidence="3 4">
    <name type="scientific">Mycena albidolilacea</name>
    <dbReference type="NCBI Taxonomy" id="1033008"/>
    <lineage>
        <taxon>Eukaryota</taxon>
        <taxon>Fungi</taxon>
        <taxon>Dikarya</taxon>
        <taxon>Basidiomycota</taxon>
        <taxon>Agaricomycotina</taxon>
        <taxon>Agaricomycetes</taxon>
        <taxon>Agaricomycetidae</taxon>
        <taxon>Agaricales</taxon>
        <taxon>Marasmiineae</taxon>
        <taxon>Mycenaceae</taxon>
        <taxon>Mycena</taxon>
    </lineage>
</organism>